<evidence type="ECO:0000313" key="6">
    <source>
        <dbReference type="Proteomes" id="UP000735302"/>
    </source>
</evidence>
<accession>A0AAV4C9P5</accession>
<dbReference type="EMBL" id="BLXT01005922">
    <property type="protein sequence ID" value="GFO27404.1"/>
    <property type="molecule type" value="Genomic_DNA"/>
</dbReference>
<feature type="chain" id="PRO_5043943574" description="TNFR-Cys domain-containing protein" evidence="3">
    <location>
        <begin position="20"/>
        <end position="234"/>
    </location>
</feature>
<dbReference type="AlphaFoldDB" id="A0AAV4C9P5"/>
<evidence type="ECO:0000256" key="1">
    <source>
        <dbReference type="PROSITE-ProRule" id="PRU00206"/>
    </source>
</evidence>
<protein>
    <recommendedName>
        <fullName evidence="4">TNFR-Cys domain-containing protein</fullName>
    </recommendedName>
</protein>
<keyword evidence="2" id="KW-0812">Transmembrane</keyword>
<feature type="domain" description="TNFR-Cys" evidence="4">
    <location>
        <begin position="88"/>
        <end position="130"/>
    </location>
</feature>
<feature type="repeat" description="TNFR-Cys" evidence="1">
    <location>
        <begin position="88"/>
        <end position="130"/>
    </location>
</feature>
<keyword evidence="2" id="KW-1133">Transmembrane helix</keyword>
<feature type="transmembrane region" description="Helical" evidence="2">
    <location>
        <begin position="176"/>
        <end position="198"/>
    </location>
</feature>
<name>A0AAV4C9P5_9GAST</name>
<evidence type="ECO:0000313" key="5">
    <source>
        <dbReference type="EMBL" id="GFO27404.1"/>
    </source>
</evidence>
<evidence type="ECO:0000259" key="4">
    <source>
        <dbReference type="PROSITE" id="PS50050"/>
    </source>
</evidence>
<dbReference type="PROSITE" id="PS50050">
    <property type="entry name" value="TNFR_NGFR_2"/>
    <property type="match status" value="1"/>
</dbReference>
<keyword evidence="2" id="KW-0472">Membrane</keyword>
<dbReference type="InterPro" id="IPR001368">
    <property type="entry name" value="TNFR/NGFR_Cys_rich_reg"/>
</dbReference>
<evidence type="ECO:0000256" key="3">
    <source>
        <dbReference type="SAM" id="SignalP"/>
    </source>
</evidence>
<evidence type="ECO:0000256" key="2">
    <source>
        <dbReference type="SAM" id="Phobius"/>
    </source>
</evidence>
<reference evidence="5 6" key="1">
    <citation type="journal article" date="2021" name="Elife">
        <title>Chloroplast acquisition without the gene transfer in kleptoplastic sea slugs, Plakobranchus ocellatus.</title>
        <authorList>
            <person name="Maeda T."/>
            <person name="Takahashi S."/>
            <person name="Yoshida T."/>
            <person name="Shimamura S."/>
            <person name="Takaki Y."/>
            <person name="Nagai Y."/>
            <person name="Toyoda A."/>
            <person name="Suzuki Y."/>
            <person name="Arimoto A."/>
            <person name="Ishii H."/>
            <person name="Satoh N."/>
            <person name="Nishiyama T."/>
            <person name="Hasebe M."/>
            <person name="Maruyama T."/>
            <person name="Minagawa J."/>
            <person name="Obokata J."/>
            <person name="Shigenobu S."/>
        </authorList>
    </citation>
    <scope>NUCLEOTIDE SEQUENCE [LARGE SCALE GENOMIC DNA]</scope>
</reference>
<keyword evidence="6" id="KW-1185">Reference proteome</keyword>
<gene>
    <name evidence="5" type="ORF">PoB_005390900</name>
</gene>
<comment type="caution">
    <text evidence="1">Lacks conserved residue(s) required for the propagation of feature annotation.</text>
</comment>
<organism evidence="5 6">
    <name type="scientific">Plakobranchus ocellatus</name>
    <dbReference type="NCBI Taxonomy" id="259542"/>
    <lineage>
        <taxon>Eukaryota</taxon>
        <taxon>Metazoa</taxon>
        <taxon>Spiralia</taxon>
        <taxon>Lophotrochozoa</taxon>
        <taxon>Mollusca</taxon>
        <taxon>Gastropoda</taxon>
        <taxon>Heterobranchia</taxon>
        <taxon>Euthyneura</taxon>
        <taxon>Panpulmonata</taxon>
        <taxon>Sacoglossa</taxon>
        <taxon>Placobranchoidea</taxon>
        <taxon>Plakobranchidae</taxon>
        <taxon>Plakobranchus</taxon>
    </lineage>
</organism>
<feature type="signal peptide" evidence="3">
    <location>
        <begin position="1"/>
        <end position="19"/>
    </location>
</feature>
<dbReference type="Proteomes" id="UP000735302">
    <property type="component" value="Unassembled WGS sequence"/>
</dbReference>
<keyword evidence="1" id="KW-1015">Disulfide bond</keyword>
<keyword evidence="3" id="KW-0732">Signal</keyword>
<feature type="disulfide bond" evidence="1">
    <location>
        <begin position="89"/>
        <end position="104"/>
    </location>
</feature>
<comment type="caution">
    <text evidence="5">The sequence shown here is derived from an EMBL/GenBank/DDBJ whole genome shotgun (WGS) entry which is preliminary data.</text>
</comment>
<sequence>MHMVLITVTVLMLPKIPLCQPKIVTVYCSAGQYFDRHDERCRECSENTWMAETHHRHTKCEPSRKLQPDDPYYNIIFSGNKTHKAVIKCSPGYFDSPYFTGEPCSRECTNCTAIRMFFAKACTDNQDSICCPEKGMRVVNGSCKLVNASTYYKTKKKENPGHVDQNKQQNNKGDDYLGITIAVTIAIITIAVIAIFAVKKWVVPWYQKRHLKQDRRTDISLGEEDRENQLLSPA</sequence>
<proteinExistence type="predicted"/>